<evidence type="ECO:0000313" key="1">
    <source>
        <dbReference type="EMBL" id="KRY62675.1"/>
    </source>
</evidence>
<sequence>LGKKRHVAENCVQSCLTESRPGTDKIQVVWILWKGNGTGQKKSLQRCSG</sequence>
<dbReference type="EMBL" id="JYDP01009417">
    <property type="protein sequence ID" value="KRY62675.1"/>
    <property type="molecule type" value="Genomic_DNA"/>
</dbReference>
<reference evidence="1 2" key="1">
    <citation type="submission" date="2015-01" db="EMBL/GenBank/DDBJ databases">
        <title>Evolution of Trichinella species and genotypes.</title>
        <authorList>
            <person name="Korhonen P.K."/>
            <person name="Edoardo P."/>
            <person name="Giuseppe L.R."/>
            <person name="Gasser R.B."/>
        </authorList>
    </citation>
    <scope>NUCLEOTIDE SEQUENCE [LARGE SCALE GENOMIC DNA]</scope>
    <source>
        <strain evidence="1">ISS1029</strain>
    </source>
</reference>
<comment type="caution">
    <text evidence="1">The sequence shown here is derived from an EMBL/GenBank/DDBJ whole genome shotgun (WGS) entry which is preliminary data.</text>
</comment>
<name>A0A0V1DNU3_9BILA</name>
<proteinExistence type="predicted"/>
<evidence type="ECO:0000313" key="2">
    <source>
        <dbReference type="Proteomes" id="UP000055024"/>
    </source>
</evidence>
<feature type="non-terminal residue" evidence="1">
    <location>
        <position position="1"/>
    </location>
</feature>
<dbReference type="Proteomes" id="UP000055024">
    <property type="component" value="Unassembled WGS sequence"/>
</dbReference>
<accession>A0A0V1DNU3</accession>
<protein>
    <submittedName>
        <fullName evidence="1">Uncharacterized protein</fullName>
    </submittedName>
</protein>
<keyword evidence="2" id="KW-1185">Reference proteome</keyword>
<feature type="non-terminal residue" evidence="1">
    <location>
        <position position="49"/>
    </location>
</feature>
<dbReference type="AlphaFoldDB" id="A0A0V1DNU3"/>
<organism evidence="1 2">
    <name type="scientific">Trichinella zimbabwensis</name>
    <dbReference type="NCBI Taxonomy" id="268475"/>
    <lineage>
        <taxon>Eukaryota</taxon>
        <taxon>Metazoa</taxon>
        <taxon>Ecdysozoa</taxon>
        <taxon>Nematoda</taxon>
        <taxon>Enoplea</taxon>
        <taxon>Dorylaimia</taxon>
        <taxon>Trichinellida</taxon>
        <taxon>Trichinellidae</taxon>
        <taxon>Trichinella</taxon>
    </lineage>
</organism>
<gene>
    <name evidence="1" type="ORF">T11_905</name>
</gene>